<dbReference type="OrthoDB" id="1164152at2"/>
<protein>
    <submittedName>
        <fullName evidence="3">T9SS type A sorting domain-containing protein</fullName>
    </submittedName>
</protein>
<dbReference type="NCBIfam" id="TIGR04183">
    <property type="entry name" value="Por_Secre_tail"/>
    <property type="match status" value="1"/>
</dbReference>
<dbReference type="Gene3D" id="3.80.10.10">
    <property type="entry name" value="Ribonuclease Inhibitor"/>
    <property type="match status" value="1"/>
</dbReference>
<feature type="non-terminal residue" evidence="3">
    <location>
        <position position="1"/>
    </location>
</feature>
<evidence type="ECO:0000259" key="2">
    <source>
        <dbReference type="Pfam" id="PF18962"/>
    </source>
</evidence>
<keyword evidence="1" id="KW-0732">Signal</keyword>
<comment type="caution">
    <text evidence="3">The sequence shown here is derived from an EMBL/GenBank/DDBJ whole genome shotgun (WGS) entry which is preliminary data.</text>
</comment>
<name>A0A563DEH5_9FLAO</name>
<keyword evidence="4" id="KW-1185">Reference proteome</keyword>
<dbReference type="AlphaFoldDB" id="A0A563DEH5"/>
<evidence type="ECO:0000256" key="1">
    <source>
        <dbReference type="ARBA" id="ARBA00022729"/>
    </source>
</evidence>
<reference evidence="3 4" key="1">
    <citation type="submission" date="2019-02" db="EMBL/GenBank/DDBJ databases">
        <title>Apibacter muscae sp. nov.: a novel member of the house fly microbiota.</title>
        <authorList>
            <person name="Park R."/>
        </authorList>
    </citation>
    <scope>NUCLEOTIDE SEQUENCE [LARGE SCALE GENOMIC DNA]</scope>
    <source>
        <strain evidence="3 4">AL1</strain>
    </source>
</reference>
<dbReference type="Pfam" id="PF13306">
    <property type="entry name" value="LRR_5"/>
    <property type="match status" value="1"/>
</dbReference>
<dbReference type="InterPro" id="IPR026444">
    <property type="entry name" value="Secre_tail"/>
</dbReference>
<dbReference type="Proteomes" id="UP000319499">
    <property type="component" value="Unassembled WGS sequence"/>
</dbReference>
<dbReference type="InterPro" id="IPR026906">
    <property type="entry name" value="LRR_5"/>
</dbReference>
<dbReference type="Pfam" id="PF18962">
    <property type="entry name" value="Por_Secre_tail"/>
    <property type="match status" value="1"/>
</dbReference>
<proteinExistence type="predicted"/>
<feature type="domain" description="Secretion system C-terminal sorting" evidence="2">
    <location>
        <begin position="1049"/>
        <end position="1116"/>
    </location>
</feature>
<evidence type="ECO:0000313" key="3">
    <source>
        <dbReference type="EMBL" id="TWP28636.1"/>
    </source>
</evidence>
<gene>
    <name evidence="3" type="ORF">ETU09_04780</name>
</gene>
<sequence>NLFVGFSGKIHLPEELEEIQNYVFAYSTIKELSLSKSLKTIGVGAFSDMKQLEKLSICAITPPTLGANAFSGVPVTNVELSIPDISISQYKEAPQWKEFTNITESNCGGLSSLSREEIARGPNTYIFDIDKAKNENLGGLLIPVKKAYAAWETAPYLENKRIPEGILSTSVVWEETSGLIRETSINQLGEKSNIKVLINKNKGKGNAVIAFHVGNTGNPSIDPIYWSWHVWITDDPTKDNYTYDSAISPLNGISDSGSHNINTFMDRNLGALSNSFLGNEWNKSGGLMYQWGRKDPFPSFLYRGGSEAIVSSMFGELRAGNSRNKLNIDRPSKYIEDNISLSIQNPLKIFKVPREEHTHPITGTKRTMPNPGTSWFASNAGQLINGKAFDLWGDNKGNLASPSTMYMVQQPKSVYDPCPVGWRVPSFGSSTSQWIVSSPWGVRPDYVNTGIGGRTENFKEPLIINKYHGAKIYKSLGFDFTGMGSNNIGIIPLTGHYVDYYSYEAGPTIQDQGSEANLHSATFGPFNGEPGSALGLGLIADPSNDNLAITPLGYGGATGLGAVRCVKVVGKFDLSNSFPTVYIPSENKDFTEGLENPNSYMLVKSAQVQNISIPTAKAYSVYNQYLTDHLWPEGKLSTNVYWTTDADLIKNISLVGTDENGTINVDISPNKSGNAVISLHMGDQGNSNDPVLWSWHIWVTNDNPEVDVYTTEKRFHRSDFKDILAFDTESGLVPLTTTFLDRNLGALDADINSEDSGGFHYQWGRKDPLPSFVKTGGKNYSIYLGNTSEGKLVYKPLTAMEYDNNYSYYWSRMSMKEASEKPLHYVYNPQGANGWIEGSQAFNQDLWGHATTKSPFDPCPQGWRVPDVSGFGGPSSPWYKQGTYKYLTDAGNYWITNGVGGIPIKDGNGNILFYAESVSARKGEVISGKGVVFRSQDYTIGQIPFAGSRGFAGNRGISGVTGLWMAFMNPNNALGGAFTLGEEILNVFDQASPAVGYSVRCAKDEPRLIKETIFNPPANFTSAQNKFIPKVTNILAQTGLTESQVQVTPNPNSGIFKVMLTDIPEGMLRVFSFTGDEVYTKSFKAESEISINIQSLPAGVYVVQVQSQGQTVSKKIMKK</sequence>
<dbReference type="RefSeq" id="WP_146292204.1">
    <property type="nucleotide sequence ID" value="NZ_SELH01000017.1"/>
</dbReference>
<dbReference type="InterPro" id="IPR032675">
    <property type="entry name" value="LRR_dom_sf"/>
</dbReference>
<accession>A0A563DEH5</accession>
<evidence type="ECO:0000313" key="4">
    <source>
        <dbReference type="Proteomes" id="UP000319499"/>
    </source>
</evidence>
<dbReference type="EMBL" id="SELH01000017">
    <property type="protein sequence ID" value="TWP28636.1"/>
    <property type="molecule type" value="Genomic_DNA"/>
</dbReference>
<organism evidence="3 4">
    <name type="scientific">Apibacter muscae</name>
    <dbReference type="NCBI Taxonomy" id="2509004"/>
    <lineage>
        <taxon>Bacteria</taxon>
        <taxon>Pseudomonadati</taxon>
        <taxon>Bacteroidota</taxon>
        <taxon>Flavobacteriia</taxon>
        <taxon>Flavobacteriales</taxon>
        <taxon>Weeksellaceae</taxon>
        <taxon>Apibacter</taxon>
    </lineage>
</organism>